<organism evidence="2">
    <name type="scientific">Drosophila grimshawi</name>
    <name type="common">Hawaiian fruit fly</name>
    <name type="synonym">Idiomyia grimshawi</name>
    <dbReference type="NCBI Taxonomy" id="7222"/>
    <lineage>
        <taxon>Eukaryota</taxon>
        <taxon>Metazoa</taxon>
        <taxon>Ecdysozoa</taxon>
        <taxon>Arthropoda</taxon>
        <taxon>Hexapoda</taxon>
        <taxon>Insecta</taxon>
        <taxon>Pterygota</taxon>
        <taxon>Neoptera</taxon>
        <taxon>Endopterygota</taxon>
        <taxon>Diptera</taxon>
        <taxon>Brachycera</taxon>
        <taxon>Muscomorpha</taxon>
        <taxon>Ephydroidea</taxon>
        <taxon>Drosophilidae</taxon>
        <taxon>Drosophila</taxon>
        <taxon>Hawaiian Drosophila</taxon>
    </lineage>
</organism>
<evidence type="ECO:0000313" key="2">
    <source>
        <dbReference type="Proteomes" id="UP000001070"/>
    </source>
</evidence>
<evidence type="ECO:0000313" key="1">
    <source>
        <dbReference type="EMBL" id="EDW04763.1"/>
    </source>
</evidence>
<dbReference type="EMBL" id="CH923339">
    <property type="protein sequence ID" value="EDW04763.1"/>
    <property type="molecule type" value="Genomic_DNA"/>
</dbReference>
<accession>B4K3K5</accession>
<dbReference type="HOGENOM" id="CLU_1857345_0_0_1"/>
<reference evidence="1 2" key="1">
    <citation type="journal article" date="2007" name="Nature">
        <title>Evolution of genes and genomes on the Drosophila phylogeny.</title>
        <authorList>
            <consortium name="Drosophila 12 Genomes Consortium"/>
            <person name="Clark A.G."/>
            <person name="Eisen M.B."/>
            <person name="Smith D.R."/>
            <person name="Bergman C.M."/>
            <person name="Oliver B."/>
            <person name="Markow T.A."/>
            <person name="Kaufman T.C."/>
            <person name="Kellis M."/>
            <person name="Gelbart W."/>
            <person name="Iyer V.N."/>
            <person name="Pollard D.A."/>
            <person name="Sackton T.B."/>
            <person name="Larracuente A.M."/>
            <person name="Singh N.D."/>
            <person name="Abad J.P."/>
            <person name="Abt D.N."/>
            <person name="Adryan B."/>
            <person name="Aguade M."/>
            <person name="Akashi H."/>
            <person name="Anderson W.W."/>
            <person name="Aquadro C.F."/>
            <person name="Ardell D.H."/>
            <person name="Arguello R."/>
            <person name="Artieri C.G."/>
            <person name="Barbash D.A."/>
            <person name="Barker D."/>
            <person name="Barsanti P."/>
            <person name="Batterham P."/>
            <person name="Batzoglou S."/>
            <person name="Begun D."/>
            <person name="Bhutkar A."/>
            <person name="Blanco E."/>
            <person name="Bosak S.A."/>
            <person name="Bradley R.K."/>
            <person name="Brand A.D."/>
            <person name="Brent M.R."/>
            <person name="Brooks A.N."/>
            <person name="Brown R.H."/>
            <person name="Butlin R.K."/>
            <person name="Caggese C."/>
            <person name="Calvi B.R."/>
            <person name="Bernardo de Carvalho A."/>
            <person name="Caspi A."/>
            <person name="Castrezana S."/>
            <person name="Celniker S.E."/>
            <person name="Chang J.L."/>
            <person name="Chapple C."/>
            <person name="Chatterji S."/>
            <person name="Chinwalla A."/>
            <person name="Civetta A."/>
            <person name="Clifton S.W."/>
            <person name="Comeron J.M."/>
            <person name="Costello J.C."/>
            <person name="Coyne J.A."/>
            <person name="Daub J."/>
            <person name="David R.G."/>
            <person name="Delcher A.L."/>
            <person name="Delehaunty K."/>
            <person name="Do C.B."/>
            <person name="Ebling H."/>
            <person name="Edwards K."/>
            <person name="Eickbush T."/>
            <person name="Evans J.D."/>
            <person name="Filipski A."/>
            <person name="Findeiss S."/>
            <person name="Freyhult E."/>
            <person name="Fulton L."/>
            <person name="Fulton R."/>
            <person name="Garcia A.C."/>
            <person name="Gardiner A."/>
            <person name="Garfield D.A."/>
            <person name="Garvin B.E."/>
            <person name="Gibson G."/>
            <person name="Gilbert D."/>
            <person name="Gnerre S."/>
            <person name="Godfrey J."/>
            <person name="Good R."/>
            <person name="Gotea V."/>
            <person name="Gravely B."/>
            <person name="Greenberg A.J."/>
            <person name="Griffiths-Jones S."/>
            <person name="Gross S."/>
            <person name="Guigo R."/>
            <person name="Gustafson E.A."/>
            <person name="Haerty W."/>
            <person name="Hahn M.W."/>
            <person name="Halligan D.L."/>
            <person name="Halpern A.L."/>
            <person name="Halter G.M."/>
            <person name="Han M.V."/>
            <person name="Heger A."/>
            <person name="Hillier L."/>
            <person name="Hinrichs A.S."/>
            <person name="Holmes I."/>
            <person name="Hoskins R.A."/>
            <person name="Hubisz M.J."/>
            <person name="Hultmark D."/>
            <person name="Huntley M.A."/>
            <person name="Jaffe D.B."/>
            <person name="Jagadeeshan S."/>
            <person name="Jeck W.R."/>
            <person name="Johnson J."/>
            <person name="Jones C.D."/>
            <person name="Jordan W.C."/>
            <person name="Karpen G.H."/>
            <person name="Kataoka E."/>
            <person name="Keightley P.D."/>
            <person name="Kheradpour P."/>
            <person name="Kirkness E.F."/>
            <person name="Koerich L.B."/>
            <person name="Kristiansen K."/>
            <person name="Kudrna D."/>
            <person name="Kulathinal R.J."/>
            <person name="Kumar S."/>
            <person name="Kwok R."/>
            <person name="Lander E."/>
            <person name="Langley C.H."/>
            <person name="Lapoint R."/>
            <person name="Lazzaro B.P."/>
            <person name="Lee S.J."/>
            <person name="Levesque L."/>
            <person name="Li R."/>
            <person name="Lin C.F."/>
            <person name="Lin M.F."/>
            <person name="Lindblad-Toh K."/>
            <person name="Llopart A."/>
            <person name="Long M."/>
            <person name="Low L."/>
            <person name="Lozovsky E."/>
            <person name="Lu J."/>
            <person name="Luo M."/>
            <person name="Machado C.A."/>
            <person name="Makalowski W."/>
            <person name="Marzo M."/>
            <person name="Matsuda M."/>
            <person name="Matzkin L."/>
            <person name="McAllister B."/>
            <person name="McBride C.S."/>
            <person name="McKernan B."/>
            <person name="McKernan K."/>
            <person name="Mendez-Lago M."/>
            <person name="Minx P."/>
            <person name="Mollenhauer M.U."/>
            <person name="Montooth K."/>
            <person name="Mount S.M."/>
            <person name="Mu X."/>
            <person name="Myers E."/>
            <person name="Negre B."/>
            <person name="Newfeld S."/>
            <person name="Nielsen R."/>
            <person name="Noor M.A."/>
            <person name="O'Grady P."/>
            <person name="Pachter L."/>
            <person name="Papaceit M."/>
            <person name="Parisi M.J."/>
            <person name="Parisi M."/>
            <person name="Parts L."/>
            <person name="Pedersen J.S."/>
            <person name="Pesole G."/>
            <person name="Phillippy A.M."/>
            <person name="Ponting C.P."/>
            <person name="Pop M."/>
            <person name="Porcelli D."/>
            <person name="Powell J.R."/>
            <person name="Prohaska S."/>
            <person name="Pruitt K."/>
            <person name="Puig M."/>
            <person name="Quesneville H."/>
            <person name="Ram K.R."/>
            <person name="Rand D."/>
            <person name="Rasmussen M.D."/>
            <person name="Reed L.K."/>
            <person name="Reenan R."/>
            <person name="Reily A."/>
            <person name="Remington K.A."/>
            <person name="Rieger T.T."/>
            <person name="Ritchie M.G."/>
            <person name="Robin C."/>
            <person name="Rogers Y.H."/>
            <person name="Rohde C."/>
            <person name="Rozas J."/>
            <person name="Rubenfield M.J."/>
            <person name="Ruiz A."/>
            <person name="Russo S."/>
            <person name="Salzberg S.L."/>
            <person name="Sanchez-Gracia A."/>
            <person name="Saranga D.J."/>
            <person name="Sato H."/>
            <person name="Schaeffer S.W."/>
            <person name="Schatz M.C."/>
            <person name="Schlenke T."/>
            <person name="Schwartz R."/>
            <person name="Segarra C."/>
            <person name="Singh R.S."/>
            <person name="Sirot L."/>
            <person name="Sirota M."/>
            <person name="Sisneros N.B."/>
            <person name="Smith C.D."/>
            <person name="Smith T.F."/>
            <person name="Spieth J."/>
            <person name="Stage D.E."/>
            <person name="Stark A."/>
            <person name="Stephan W."/>
            <person name="Strausberg R.L."/>
            <person name="Strempel S."/>
            <person name="Sturgill D."/>
            <person name="Sutton G."/>
            <person name="Sutton G.G."/>
            <person name="Tao W."/>
            <person name="Teichmann S."/>
            <person name="Tobari Y.N."/>
            <person name="Tomimura Y."/>
            <person name="Tsolas J.M."/>
            <person name="Valente V.L."/>
            <person name="Venter E."/>
            <person name="Venter J.C."/>
            <person name="Vicario S."/>
            <person name="Vieira F.G."/>
            <person name="Vilella A.J."/>
            <person name="Villasante A."/>
            <person name="Walenz B."/>
            <person name="Wang J."/>
            <person name="Wasserman M."/>
            <person name="Watts T."/>
            <person name="Wilson D."/>
            <person name="Wilson R.K."/>
            <person name="Wing R.A."/>
            <person name="Wolfner M.F."/>
            <person name="Wong A."/>
            <person name="Wong G.K."/>
            <person name="Wu C.I."/>
            <person name="Wu G."/>
            <person name="Yamamoto D."/>
            <person name="Yang H.P."/>
            <person name="Yang S.P."/>
            <person name="Yorke J.A."/>
            <person name="Yoshida K."/>
            <person name="Zdobnov E."/>
            <person name="Zhang P."/>
            <person name="Zhang Y."/>
            <person name="Zimin A.V."/>
            <person name="Baldwin J."/>
            <person name="Abdouelleil A."/>
            <person name="Abdulkadir J."/>
            <person name="Abebe A."/>
            <person name="Abera B."/>
            <person name="Abreu J."/>
            <person name="Acer S.C."/>
            <person name="Aftuck L."/>
            <person name="Alexander A."/>
            <person name="An P."/>
            <person name="Anderson E."/>
            <person name="Anderson S."/>
            <person name="Arachi H."/>
            <person name="Azer M."/>
            <person name="Bachantsang P."/>
            <person name="Barry A."/>
            <person name="Bayul T."/>
            <person name="Berlin A."/>
            <person name="Bessette D."/>
            <person name="Bloom T."/>
            <person name="Blye J."/>
            <person name="Boguslavskiy L."/>
            <person name="Bonnet C."/>
            <person name="Boukhgalter B."/>
            <person name="Bourzgui I."/>
            <person name="Brown A."/>
            <person name="Cahill P."/>
            <person name="Channer S."/>
            <person name="Cheshatsang Y."/>
            <person name="Chuda L."/>
            <person name="Citroen M."/>
            <person name="Collymore A."/>
            <person name="Cooke P."/>
            <person name="Costello M."/>
            <person name="D'Aco K."/>
            <person name="Daza R."/>
            <person name="De Haan G."/>
            <person name="DeGray S."/>
            <person name="DeMaso C."/>
            <person name="Dhargay N."/>
            <person name="Dooley K."/>
            <person name="Dooley E."/>
            <person name="Doricent M."/>
            <person name="Dorje P."/>
            <person name="Dorjee K."/>
            <person name="Dupes A."/>
            <person name="Elong R."/>
            <person name="Falk J."/>
            <person name="Farina A."/>
            <person name="Faro S."/>
            <person name="Ferguson D."/>
            <person name="Fisher S."/>
            <person name="Foley C.D."/>
            <person name="Franke A."/>
            <person name="Friedrich D."/>
            <person name="Gadbois L."/>
            <person name="Gearin G."/>
            <person name="Gearin C.R."/>
            <person name="Giannoukos G."/>
            <person name="Goode T."/>
            <person name="Graham J."/>
            <person name="Grandbois E."/>
            <person name="Grewal S."/>
            <person name="Gyaltsen K."/>
            <person name="Hafez N."/>
            <person name="Hagos B."/>
            <person name="Hall J."/>
            <person name="Henson C."/>
            <person name="Hollinger A."/>
            <person name="Honan T."/>
            <person name="Huard M.D."/>
            <person name="Hughes L."/>
            <person name="Hurhula B."/>
            <person name="Husby M.E."/>
            <person name="Kamat A."/>
            <person name="Kanga B."/>
            <person name="Kashin S."/>
            <person name="Khazanovich D."/>
            <person name="Kisner P."/>
            <person name="Lance K."/>
            <person name="Lara M."/>
            <person name="Lee W."/>
            <person name="Lennon N."/>
            <person name="Letendre F."/>
            <person name="LeVine R."/>
            <person name="Lipovsky A."/>
            <person name="Liu X."/>
            <person name="Liu J."/>
            <person name="Liu S."/>
            <person name="Lokyitsang T."/>
            <person name="Lokyitsang Y."/>
            <person name="Lubonja R."/>
            <person name="Lui A."/>
            <person name="MacDonald P."/>
            <person name="Magnisalis V."/>
            <person name="Maru K."/>
            <person name="Matthews C."/>
            <person name="McCusker W."/>
            <person name="McDonough S."/>
            <person name="Mehta T."/>
            <person name="Meldrim J."/>
            <person name="Meneus L."/>
            <person name="Mihai O."/>
            <person name="Mihalev A."/>
            <person name="Mihova T."/>
            <person name="Mittelman R."/>
            <person name="Mlenga V."/>
            <person name="Montmayeur A."/>
            <person name="Mulrain L."/>
            <person name="Navidi A."/>
            <person name="Naylor J."/>
            <person name="Negash T."/>
            <person name="Nguyen T."/>
            <person name="Nguyen N."/>
            <person name="Nicol R."/>
            <person name="Norbu C."/>
            <person name="Norbu N."/>
            <person name="Novod N."/>
            <person name="O'Neill B."/>
            <person name="Osman S."/>
            <person name="Markiewicz E."/>
            <person name="Oyono O.L."/>
            <person name="Patti C."/>
            <person name="Phunkhang P."/>
            <person name="Pierre F."/>
            <person name="Priest M."/>
            <person name="Raghuraman S."/>
            <person name="Rege F."/>
            <person name="Reyes R."/>
            <person name="Rise C."/>
            <person name="Rogov P."/>
            <person name="Ross K."/>
            <person name="Ryan E."/>
            <person name="Settipalli S."/>
            <person name="Shea T."/>
            <person name="Sherpa N."/>
            <person name="Shi L."/>
            <person name="Shih D."/>
            <person name="Sparrow T."/>
            <person name="Spaulding J."/>
            <person name="Stalker J."/>
            <person name="Stange-Thomann N."/>
            <person name="Stavropoulos S."/>
            <person name="Stone C."/>
            <person name="Strader C."/>
            <person name="Tesfaye S."/>
            <person name="Thomson T."/>
            <person name="Thoulutsang Y."/>
            <person name="Thoulutsang D."/>
            <person name="Topham K."/>
            <person name="Topping I."/>
            <person name="Tsamla T."/>
            <person name="Vassiliev H."/>
            <person name="Vo A."/>
            <person name="Wangchuk T."/>
            <person name="Wangdi T."/>
            <person name="Weiand M."/>
            <person name="Wilkinson J."/>
            <person name="Wilson A."/>
            <person name="Yadav S."/>
            <person name="Young G."/>
            <person name="Yu Q."/>
            <person name="Zembek L."/>
            <person name="Zhong D."/>
            <person name="Zimmer A."/>
            <person name="Zwirko Z."/>
            <person name="Jaffe D.B."/>
            <person name="Alvarez P."/>
            <person name="Brockman W."/>
            <person name="Butler J."/>
            <person name="Chin C."/>
            <person name="Gnerre S."/>
            <person name="Grabherr M."/>
            <person name="Kleber M."/>
            <person name="Mauceli E."/>
            <person name="MacCallum I."/>
        </authorList>
    </citation>
    <scope>NUCLEOTIDE SEQUENCE [LARGE SCALE GENOMIC DNA]</scope>
    <source>
        <strain evidence="2">Tucson 15287-2541.00</strain>
    </source>
</reference>
<sequence>MESEKRTINELLDVQEDISDEIVRLISNYEKDSAERKSLAGYHKIKADSLNEGWNIVQENDEVIRKSGELPKNHEYFNYYEDIRTTVLKYLEVIKNDAETISKNLEIGDGEHQQSTLEPKVIALCRRQKSHIAPKHPY</sequence>
<dbReference type="InParanoid" id="B4K3K5"/>
<gene>
    <name evidence="1" type="primary">Dgri\GH23293</name>
    <name evidence="1" type="ORF">Dgri_GH23293</name>
</gene>
<name>B4K3K5_DROGR</name>
<dbReference type="AlphaFoldDB" id="B4K3K5"/>
<keyword evidence="2" id="KW-1185">Reference proteome</keyword>
<dbReference type="Proteomes" id="UP000001070">
    <property type="component" value="Unassembled WGS sequence"/>
</dbReference>
<proteinExistence type="predicted"/>
<protein>
    <submittedName>
        <fullName evidence="1">GH23293</fullName>
    </submittedName>
</protein>